<dbReference type="InterPro" id="IPR035965">
    <property type="entry name" value="PAS-like_dom_sf"/>
</dbReference>
<dbReference type="EMBL" id="QYUP01000089">
    <property type="protein sequence ID" value="RJG19044.1"/>
    <property type="molecule type" value="Genomic_DNA"/>
</dbReference>
<proteinExistence type="predicted"/>
<dbReference type="SUPFAM" id="SSF46894">
    <property type="entry name" value="C-terminal effector domain of the bipartite response regulators"/>
    <property type="match status" value="1"/>
</dbReference>
<dbReference type="AlphaFoldDB" id="A0A418Y0X7"/>
<organism evidence="2 3">
    <name type="scientific">Massilia cavernae</name>
    <dbReference type="NCBI Taxonomy" id="2320864"/>
    <lineage>
        <taxon>Bacteria</taxon>
        <taxon>Pseudomonadati</taxon>
        <taxon>Pseudomonadota</taxon>
        <taxon>Betaproteobacteria</taxon>
        <taxon>Burkholderiales</taxon>
        <taxon>Oxalobacteraceae</taxon>
        <taxon>Telluria group</taxon>
        <taxon>Massilia</taxon>
    </lineage>
</organism>
<dbReference type="OrthoDB" id="5497412at2"/>
<dbReference type="Pfam" id="PF00989">
    <property type="entry name" value="PAS"/>
    <property type="match status" value="1"/>
</dbReference>
<dbReference type="SUPFAM" id="SSF55785">
    <property type="entry name" value="PYP-like sensor domain (PAS domain)"/>
    <property type="match status" value="1"/>
</dbReference>
<accession>A0A418Y0X7</accession>
<dbReference type="RefSeq" id="WP_119810533.1">
    <property type="nucleotide sequence ID" value="NZ_QYUP01000089.1"/>
</dbReference>
<reference evidence="2 3" key="1">
    <citation type="submission" date="2018-09" db="EMBL/GenBank/DDBJ databases">
        <authorList>
            <person name="Zhu H."/>
        </authorList>
    </citation>
    <scope>NUCLEOTIDE SEQUENCE [LARGE SCALE GENOMIC DNA]</scope>
    <source>
        <strain evidence="2 3">K1S02-61</strain>
    </source>
</reference>
<feature type="domain" description="HTH luxR-type" evidence="1">
    <location>
        <begin position="317"/>
        <end position="374"/>
    </location>
</feature>
<dbReference type="GO" id="GO:0003677">
    <property type="term" value="F:DNA binding"/>
    <property type="evidence" value="ECO:0007669"/>
    <property type="project" value="InterPro"/>
</dbReference>
<evidence type="ECO:0000313" key="2">
    <source>
        <dbReference type="EMBL" id="RJG19044.1"/>
    </source>
</evidence>
<dbReference type="InterPro" id="IPR013767">
    <property type="entry name" value="PAS_fold"/>
</dbReference>
<dbReference type="InterPro" id="IPR016032">
    <property type="entry name" value="Sig_transdc_resp-reg_C-effctor"/>
</dbReference>
<keyword evidence="3" id="KW-1185">Reference proteome</keyword>
<sequence>MNQDNPLPVPPQLSIECFSHLVGAIYDTAQDADSWSACLEQLRRKFAGNYCSLIVRRASAADMGYVISASGDLRVLSRHHPTVGLSPFSSMRPERVVTTSDLLSPDEWRASLYYRDWCEPHGIFHVMAVDIDLPGLGIYGLRITRPPEAPAFSAADRSLCEYLIPHLRRALSLYAAINHDRQVDSMYRHAMGQLMVGVFVLDENGVILERNAMANDIIARGDGITISSNKLCASYPADNRKLYQMIQKVLSQGEPGKTSMVEAMSLSRPSGRVAWGVVAQAIHSTEWTEGKRRPSVAVFMRDAESRSEPPARLAQQLFQLTPAETALAIQLANGLSLDEASEALNIRRNTARAHLRSIFSKTGVRRQTELVRIFLNSVALLGNQP</sequence>
<evidence type="ECO:0000313" key="3">
    <source>
        <dbReference type="Proteomes" id="UP000284006"/>
    </source>
</evidence>
<protein>
    <submittedName>
        <fullName evidence="2">PAS domain-containing protein</fullName>
    </submittedName>
</protein>
<dbReference type="SMART" id="SM00421">
    <property type="entry name" value="HTH_LUXR"/>
    <property type="match status" value="1"/>
</dbReference>
<name>A0A418Y0X7_9BURK</name>
<dbReference type="Pfam" id="PF00196">
    <property type="entry name" value="GerE"/>
    <property type="match status" value="1"/>
</dbReference>
<dbReference type="Proteomes" id="UP000284006">
    <property type="component" value="Unassembled WGS sequence"/>
</dbReference>
<dbReference type="InterPro" id="IPR000792">
    <property type="entry name" value="Tscrpt_reg_LuxR_C"/>
</dbReference>
<gene>
    <name evidence="2" type="ORF">D3872_09425</name>
</gene>
<dbReference type="Gene3D" id="1.10.10.10">
    <property type="entry name" value="Winged helix-like DNA-binding domain superfamily/Winged helix DNA-binding domain"/>
    <property type="match status" value="1"/>
</dbReference>
<dbReference type="InterPro" id="IPR036388">
    <property type="entry name" value="WH-like_DNA-bd_sf"/>
</dbReference>
<evidence type="ECO:0000259" key="1">
    <source>
        <dbReference type="SMART" id="SM00421"/>
    </source>
</evidence>
<dbReference type="GO" id="GO:0006355">
    <property type="term" value="P:regulation of DNA-templated transcription"/>
    <property type="evidence" value="ECO:0007669"/>
    <property type="project" value="InterPro"/>
</dbReference>
<comment type="caution">
    <text evidence="2">The sequence shown here is derived from an EMBL/GenBank/DDBJ whole genome shotgun (WGS) entry which is preliminary data.</text>
</comment>